<evidence type="ECO:0000313" key="2">
    <source>
        <dbReference type="Proteomes" id="UP001159363"/>
    </source>
</evidence>
<organism evidence="1 2">
    <name type="scientific">Dryococelus australis</name>
    <dbReference type="NCBI Taxonomy" id="614101"/>
    <lineage>
        <taxon>Eukaryota</taxon>
        <taxon>Metazoa</taxon>
        <taxon>Ecdysozoa</taxon>
        <taxon>Arthropoda</taxon>
        <taxon>Hexapoda</taxon>
        <taxon>Insecta</taxon>
        <taxon>Pterygota</taxon>
        <taxon>Neoptera</taxon>
        <taxon>Polyneoptera</taxon>
        <taxon>Phasmatodea</taxon>
        <taxon>Verophasmatodea</taxon>
        <taxon>Anareolatae</taxon>
        <taxon>Phasmatidae</taxon>
        <taxon>Eurycanthinae</taxon>
        <taxon>Dryococelus</taxon>
    </lineage>
</organism>
<sequence>MVMSTTDKICFIYKKKDFRDGNVKKKKNGLDTFRQSSIKQKDNKSERFLKNLESVTARSTQINIVKFAETLKDEWGQIVIHRLQHISDLVAADDVKTVKAKLLQKYGEDILLAVTVNKSPVVCFRNTGYKLLTDTWYNDKKSDPKEERLHIVRAAASIVLEDIQSQVYETHQYSPSYKM</sequence>
<gene>
    <name evidence="1" type="ORF">PR048_010640</name>
</gene>
<evidence type="ECO:0000313" key="1">
    <source>
        <dbReference type="EMBL" id="KAJ8891126.1"/>
    </source>
</evidence>
<proteinExistence type="predicted"/>
<name>A0ABQ9I433_9NEOP</name>
<accession>A0ABQ9I433</accession>
<reference evidence="1 2" key="1">
    <citation type="submission" date="2023-02" db="EMBL/GenBank/DDBJ databases">
        <title>LHISI_Scaffold_Assembly.</title>
        <authorList>
            <person name="Stuart O.P."/>
            <person name="Cleave R."/>
            <person name="Magrath M.J.L."/>
            <person name="Mikheyev A.S."/>
        </authorList>
    </citation>
    <scope>NUCLEOTIDE SEQUENCE [LARGE SCALE GENOMIC DNA]</scope>
    <source>
        <strain evidence="1">Daus_M_001</strain>
        <tissue evidence="1">Leg muscle</tissue>
    </source>
</reference>
<dbReference type="EMBL" id="JARBHB010000003">
    <property type="protein sequence ID" value="KAJ8891126.1"/>
    <property type="molecule type" value="Genomic_DNA"/>
</dbReference>
<protein>
    <submittedName>
        <fullName evidence="1">Uncharacterized protein</fullName>
    </submittedName>
</protein>
<keyword evidence="2" id="KW-1185">Reference proteome</keyword>
<comment type="caution">
    <text evidence="1">The sequence shown here is derived from an EMBL/GenBank/DDBJ whole genome shotgun (WGS) entry which is preliminary data.</text>
</comment>
<dbReference type="Proteomes" id="UP001159363">
    <property type="component" value="Chromosome 3"/>
</dbReference>